<dbReference type="InterPro" id="IPR025153">
    <property type="entry name" value="Ead_Ea22"/>
</dbReference>
<comment type="caution">
    <text evidence="1">The sequence shown here is derived from an EMBL/GenBank/DDBJ whole genome shotgun (WGS) entry which is preliminary data.</text>
</comment>
<evidence type="ECO:0008006" key="3">
    <source>
        <dbReference type="Google" id="ProtNLM"/>
    </source>
</evidence>
<dbReference type="Proteomes" id="UP000805841">
    <property type="component" value="Unassembled WGS sequence"/>
</dbReference>
<dbReference type="Pfam" id="PF13935">
    <property type="entry name" value="Ead_Ea22"/>
    <property type="match status" value="1"/>
</dbReference>
<dbReference type="EMBL" id="JAAOCA010000066">
    <property type="protein sequence ID" value="MBD1602355.1"/>
    <property type="molecule type" value="Genomic_DNA"/>
</dbReference>
<accession>A0ABR7ZAA5</accession>
<evidence type="ECO:0000313" key="1">
    <source>
        <dbReference type="EMBL" id="MBD1602355.1"/>
    </source>
</evidence>
<protein>
    <recommendedName>
        <fullName evidence="3">Ead/Ea22-like family protein</fullName>
    </recommendedName>
</protein>
<gene>
    <name evidence="1" type="ORF">HAQ05_27110</name>
</gene>
<organism evidence="1 2">
    <name type="scientific">Pseudomonas typographi</name>
    <dbReference type="NCBI Taxonomy" id="2715964"/>
    <lineage>
        <taxon>Bacteria</taxon>
        <taxon>Pseudomonadati</taxon>
        <taxon>Pseudomonadota</taxon>
        <taxon>Gammaproteobacteria</taxon>
        <taxon>Pseudomonadales</taxon>
        <taxon>Pseudomonadaceae</taxon>
        <taxon>Pseudomonas</taxon>
    </lineage>
</organism>
<sequence>MTIDYAELKRLAEAATPGPWSARTDDLCYAVTALGRFRIIVGSAPADDPEPDALFIAAANPATILALIAEIEQLSAQVATLQGDPNSWQSGYDEGRRMGTKTALSERDQLKAEVEALRGIMAAVVSEIPHAKHMSPGNAPGHCHRLPGVWDEDNGAKAGKECGWCKVWNKALVMSKGVAQ</sequence>
<proteinExistence type="predicted"/>
<evidence type="ECO:0000313" key="2">
    <source>
        <dbReference type="Proteomes" id="UP000805841"/>
    </source>
</evidence>
<dbReference type="RefSeq" id="WP_190427245.1">
    <property type="nucleotide sequence ID" value="NZ_JAAOCA010000066.1"/>
</dbReference>
<keyword evidence="2" id="KW-1185">Reference proteome</keyword>
<reference evidence="1 2" key="1">
    <citation type="journal article" date="2020" name="Insects">
        <title>Bacteria Belonging to Pseudomonas typographi sp. nov. from the Bark Beetle Ips typographus Have Genomic Potential to Aid in the Host Ecology.</title>
        <authorList>
            <person name="Peral-Aranega E."/>
            <person name="Saati-Santamaria Z."/>
            <person name="Kolarik M."/>
            <person name="Rivas R."/>
            <person name="Garcia-Fraile P."/>
        </authorList>
    </citation>
    <scope>NUCLEOTIDE SEQUENCE [LARGE SCALE GENOMIC DNA]</scope>
    <source>
        <strain evidence="1 2">CA3A</strain>
    </source>
</reference>
<name>A0ABR7ZAA5_9PSED</name>